<comment type="caution">
    <text evidence="4">The sequence shown here is derived from an EMBL/GenBank/DDBJ whole genome shotgun (WGS) entry which is preliminary data.</text>
</comment>
<evidence type="ECO:0000259" key="3">
    <source>
        <dbReference type="PROSITE" id="PS50977"/>
    </source>
</evidence>
<dbReference type="InterPro" id="IPR009057">
    <property type="entry name" value="Homeodomain-like_sf"/>
</dbReference>
<dbReference type="Pfam" id="PF00440">
    <property type="entry name" value="TetR_N"/>
    <property type="match status" value="1"/>
</dbReference>
<gene>
    <name evidence="4" type="ORF">A5760_23965</name>
</gene>
<protein>
    <recommendedName>
        <fullName evidence="3">HTH tetR-type domain-containing protein</fullName>
    </recommendedName>
</protein>
<dbReference type="GO" id="GO:0003677">
    <property type="term" value="F:DNA binding"/>
    <property type="evidence" value="ECO:0007669"/>
    <property type="project" value="UniProtKB-UniRule"/>
</dbReference>
<dbReference type="EMBL" id="LZSX01000008">
    <property type="protein sequence ID" value="OBB88504.1"/>
    <property type="molecule type" value="Genomic_DNA"/>
</dbReference>
<dbReference type="PROSITE" id="PS50977">
    <property type="entry name" value="HTH_TETR_2"/>
    <property type="match status" value="1"/>
</dbReference>
<reference evidence="4 5" key="1">
    <citation type="submission" date="2016-06" db="EMBL/GenBank/DDBJ databases">
        <authorList>
            <person name="Kjaerup R.B."/>
            <person name="Dalgaard T.S."/>
            <person name="Juul-Madsen H.R."/>
        </authorList>
    </citation>
    <scope>NUCLEOTIDE SEQUENCE [LARGE SCALE GENOMIC DNA]</scope>
    <source>
        <strain evidence="4 5">852002-51834_SCH5396731</strain>
    </source>
</reference>
<name>A0A1A0VZ82_9MYCO</name>
<proteinExistence type="predicted"/>
<sequence length="185" mass="20691">MRAAQQGMREHGLDVTMDTIAALAEVDRRTVFRHFPTREDIMSTAFVAMHADYLGDVPPYAGEDWQNWLVEVARWEHRTSAQFGRLLLDFQTRHLSTRMAAVFDKERQAHKDAWAMITSTLWQAAGGDGPSPELLRQIVNTHLSPMFTQAVLRDAEGTADLAAQWATTTIASTLRQLLGAQGVEA</sequence>
<dbReference type="InterPro" id="IPR001647">
    <property type="entry name" value="HTH_TetR"/>
</dbReference>
<organism evidence="4 5">
    <name type="scientific">Mycobacterium colombiense</name>
    <dbReference type="NCBI Taxonomy" id="339268"/>
    <lineage>
        <taxon>Bacteria</taxon>
        <taxon>Bacillati</taxon>
        <taxon>Actinomycetota</taxon>
        <taxon>Actinomycetes</taxon>
        <taxon>Mycobacteriales</taxon>
        <taxon>Mycobacteriaceae</taxon>
        <taxon>Mycobacterium</taxon>
        <taxon>Mycobacterium avium complex (MAC)</taxon>
    </lineage>
</organism>
<keyword evidence="1 2" id="KW-0238">DNA-binding</keyword>
<evidence type="ECO:0000313" key="5">
    <source>
        <dbReference type="Proteomes" id="UP000091914"/>
    </source>
</evidence>
<feature type="DNA-binding region" description="H-T-H motif" evidence="2">
    <location>
        <begin position="16"/>
        <end position="35"/>
    </location>
</feature>
<dbReference type="Gene3D" id="1.10.357.10">
    <property type="entry name" value="Tetracycline Repressor, domain 2"/>
    <property type="match status" value="1"/>
</dbReference>
<dbReference type="Proteomes" id="UP000091914">
    <property type="component" value="Unassembled WGS sequence"/>
</dbReference>
<evidence type="ECO:0000256" key="2">
    <source>
        <dbReference type="PROSITE-ProRule" id="PRU00335"/>
    </source>
</evidence>
<dbReference type="AlphaFoldDB" id="A0A1A0VZ82"/>
<evidence type="ECO:0000313" key="4">
    <source>
        <dbReference type="EMBL" id="OBB88504.1"/>
    </source>
</evidence>
<accession>A0A1A0VZ82</accession>
<dbReference type="SUPFAM" id="SSF46689">
    <property type="entry name" value="Homeodomain-like"/>
    <property type="match status" value="1"/>
</dbReference>
<evidence type="ECO:0000256" key="1">
    <source>
        <dbReference type="ARBA" id="ARBA00023125"/>
    </source>
</evidence>
<feature type="domain" description="HTH tetR-type" evidence="3">
    <location>
        <begin position="1"/>
        <end position="53"/>
    </location>
</feature>